<comment type="caution">
    <text evidence="3">The sequence shown here is derived from an EMBL/GenBank/DDBJ whole genome shotgun (WGS) entry which is preliminary data.</text>
</comment>
<keyword evidence="2" id="KW-1133">Transmembrane helix</keyword>
<dbReference type="AlphaFoldDB" id="A0A016TVT3"/>
<evidence type="ECO:0000313" key="3">
    <source>
        <dbReference type="EMBL" id="EYC06747.1"/>
    </source>
</evidence>
<gene>
    <name evidence="3" type="primary">Acey_s0074.g878</name>
    <name evidence="3" type="ORF">Y032_0074g878</name>
</gene>
<feature type="transmembrane region" description="Helical" evidence="2">
    <location>
        <begin position="78"/>
        <end position="102"/>
    </location>
</feature>
<name>A0A016TVT3_9BILA</name>
<feature type="compositionally biased region" description="Polar residues" evidence="1">
    <location>
        <begin position="1"/>
        <end position="11"/>
    </location>
</feature>
<proteinExistence type="predicted"/>
<feature type="region of interest" description="Disordered" evidence="1">
    <location>
        <begin position="117"/>
        <end position="149"/>
    </location>
</feature>
<accession>A0A016TVT3</accession>
<organism evidence="3 4">
    <name type="scientific">Ancylostoma ceylanicum</name>
    <dbReference type="NCBI Taxonomy" id="53326"/>
    <lineage>
        <taxon>Eukaryota</taxon>
        <taxon>Metazoa</taxon>
        <taxon>Ecdysozoa</taxon>
        <taxon>Nematoda</taxon>
        <taxon>Chromadorea</taxon>
        <taxon>Rhabditida</taxon>
        <taxon>Rhabditina</taxon>
        <taxon>Rhabditomorpha</taxon>
        <taxon>Strongyloidea</taxon>
        <taxon>Ancylostomatidae</taxon>
        <taxon>Ancylostomatinae</taxon>
        <taxon>Ancylostoma</taxon>
    </lineage>
</organism>
<feature type="region of interest" description="Disordered" evidence="1">
    <location>
        <begin position="1"/>
        <end position="49"/>
    </location>
</feature>
<reference evidence="4" key="1">
    <citation type="journal article" date="2015" name="Nat. Genet.">
        <title>The genome and transcriptome of the zoonotic hookworm Ancylostoma ceylanicum identify infection-specific gene families.</title>
        <authorList>
            <person name="Schwarz E.M."/>
            <person name="Hu Y."/>
            <person name="Antoshechkin I."/>
            <person name="Miller M.M."/>
            <person name="Sternberg P.W."/>
            <person name="Aroian R.V."/>
        </authorList>
    </citation>
    <scope>NUCLEOTIDE SEQUENCE</scope>
    <source>
        <strain evidence="4">HY135</strain>
    </source>
</reference>
<keyword evidence="2" id="KW-0812">Transmembrane</keyword>
<protein>
    <submittedName>
        <fullName evidence="3">Uncharacterized protein</fullName>
    </submittedName>
</protein>
<dbReference type="Proteomes" id="UP000024635">
    <property type="component" value="Unassembled WGS sequence"/>
</dbReference>
<keyword evidence="4" id="KW-1185">Reference proteome</keyword>
<keyword evidence="2" id="KW-0472">Membrane</keyword>
<feature type="compositionally biased region" description="Basic residues" evidence="1">
    <location>
        <begin position="140"/>
        <end position="149"/>
    </location>
</feature>
<evidence type="ECO:0000256" key="1">
    <source>
        <dbReference type="SAM" id="MobiDB-lite"/>
    </source>
</evidence>
<dbReference type="OrthoDB" id="29773at2759"/>
<evidence type="ECO:0000313" key="4">
    <source>
        <dbReference type="Proteomes" id="UP000024635"/>
    </source>
</evidence>
<dbReference type="EMBL" id="JARK01001410">
    <property type="protein sequence ID" value="EYC06747.1"/>
    <property type="molecule type" value="Genomic_DNA"/>
</dbReference>
<sequence length="149" mass="16956">MSSDASKSYTGASDFPGDRLEIPKPAGMPRKTTIGSAARIKTETSEDSSTSLFDFLMEDSIETDLSPDLTKEKLNSTAIVIVSAAVTVVVLVFIIVIVGLLYEKRKQRKKMLLKEQLDKENEKRKSRMKRRKTPDFQEKNKKKHNRRHK</sequence>
<evidence type="ECO:0000256" key="2">
    <source>
        <dbReference type="SAM" id="Phobius"/>
    </source>
</evidence>